<dbReference type="RefSeq" id="WP_204007515.1">
    <property type="nucleotide sequence ID" value="NZ_BOPG01000075.1"/>
</dbReference>
<keyword evidence="4" id="KW-1185">Reference proteome</keyword>
<dbReference type="Proteomes" id="UP000612585">
    <property type="component" value="Unassembled WGS sequence"/>
</dbReference>
<dbReference type="InterPro" id="IPR028087">
    <property type="entry name" value="Tad_N"/>
</dbReference>
<feature type="transmembrane region" description="Helical" evidence="1">
    <location>
        <begin position="54"/>
        <end position="73"/>
    </location>
</feature>
<evidence type="ECO:0000259" key="2">
    <source>
        <dbReference type="Pfam" id="PF13400"/>
    </source>
</evidence>
<organism evidence="3 4">
    <name type="scientific">Virgisporangium aurantiacum</name>
    <dbReference type="NCBI Taxonomy" id="175570"/>
    <lineage>
        <taxon>Bacteria</taxon>
        <taxon>Bacillati</taxon>
        <taxon>Actinomycetota</taxon>
        <taxon>Actinomycetes</taxon>
        <taxon>Micromonosporales</taxon>
        <taxon>Micromonosporaceae</taxon>
        <taxon>Virgisporangium</taxon>
    </lineage>
</organism>
<protein>
    <recommendedName>
        <fullName evidence="2">Putative Flp pilus-assembly TadG-like N-terminal domain-containing protein</fullName>
    </recommendedName>
</protein>
<gene>
    <name evidence="3" type="ORF">Vau01_096140</name>
</gene>
<evidence type="ECO:0000313" key="4">
    <source>
        <dbReference type="Proteomes" id="UP000612585"/>
    </source>
</evidence>
<comment type="caution">
    <text evidence="3">The sequence shown here is derived from an EMBL/GenBank/DDBJ whole genome shotgun (WGS) entry which is preliminary data.</text>
</comment>
<reference evidence="3" key="1">
    <citation type="submission" date="2021-01" db="EMBL/GenBank/DDBJ databases">
        <title>Whole genome shotgun sequence of Virgisporangium aurantiacum NBRC 16421.</title>
        <authorList>
            <person name="Komaki H."/>
            <person name="Tamura T."/>
        </authorList>
    </citation>
    <scope>NUCLEOTIDE SEQUENCE</scope>
    <source>
        <strain evidence="3">NBRC 16421</strain>
    </source>
</reference>
<keyword evidence="1" id="KW-1133">Transmembrane helix</keyword>
<dbReference type="Pfam" id="PF13400">
    <property type="entry name" value="Tad"/>
    <property type="match status" value="1"/>
</dbReference>
<dbReference type="EMBL" id="BOPG01000075">
    <property type="protein sequence ID" value="GIJ62098.1"/>
    <property type="molecule type" value="Genomic_DNA"/>
</dbReference>
<evidence type="ECO:0000313" key="3">
    <source>
        <dbReference type="EMBL" id="GIJ62098.1"/>
    </source>
</evidence>
<sequence>MSRHHDRHRPAGRVLRQPIAAAGWRRIAVARRWWPERRCAAGLRARLREDRGSGTAWAIGVVIVVALLSGAVLDGGNAMAARVAALDVAQQAARAGANQLDLAALRNEGVVRLNPAAAQATAEQFLRTAGVTGTATATPTQVSVTVTHAQPTLLLDAIGVSSISMTATATAVPATTA</sequence>
<name>A0A8J4E5H6_9ACTN</name>
<keyword evidence="1" id="KW-0472">Membrane</keyword>
<dbReference type="AlphaFoldDB" id="A0A8J4E5H6"/>
<accession>A0A8J4E5H6</accession>
<proteinExistence type="predicted"/>
<keyword evidence="1" id="KW-0812">Transmembrane</keyword>
<evidence type="ECO:0000256" key="1">
    <source>
        <dbReference type="SAM" id="Phobius"/>
    </source>
</evidence>
<feature type="domain" description="Putative Flp pilus-assembly TadG-like N-terminal" evidence="2">
    <location>
        <begin position="52"/>
        <end position="98"/>
    </location>
</feature>